<dbReference type="Pfam" id="PF25876">
    <property type="entry name" value="HH_MFP_RND"/>
    <property type="match status" value="1"/>
</dbReference>
<dbReference type="SUPFAM" id="SSF111369">
    <property type="entry name" value="HlyD-like secretion proteins"/>
    <property type="match status" value="1"/>
</dbReference>
<accession>A0A2C9DCX1</accession>
<dbReference type="FunFam" id="2.40.420.20:FF:000001">
    <property type="entry name" value="Efflux RND transporter periplasmic adaptor subunit"/>
    <property type="match status" value="1"/>
</dbReference>
<dbReference type="NCBIfam" id="TIGR01730">
    <property type="entry name" value="RND_mfp"/>
    <property type="match status" value="1"/>
</dbReference>
<dbReference type="Gene3D" id="1.10.287.470">
    <property type="entry name" value="Helix hairpin bin"/>
    <property type="match status" value="1"/>
</dbReference>
<feature type="domain" description="Multidrug resistance protein MdtA-like alpha-helical hairpin" evidence="5">
    <location>
        <begin position="119"/>
        <end position="187"/>
    </location>
</feature>
<dbReference type="Pfam" id="PF25967">
    <property type="entry name" value="RND-MFP_C"/>
    <property type="match status" value="1"/>
</dbReference>
<dbReference type="Gene3D" id="2.40.50.100">
    <property type="match status" value="1"/>
</dbReference>
<evidence type="ECO:0000313" key="10">
    <source>
        <dbReference type="Proteomes" id="UP000223606"/>
    </source>
</evidence>
<feature type="domain" description="Multidrug resistance protein MdtA-like C-terminal permuted SH3" evidence="8">
    <location>
        <begin position="319"/>
        <end position="378"/>
    </location>
</feature>
<feature type="coiled-coil region" evidence="3">
    <location>
        <begin position="118"/>
        <end position="183"/>
    </location>
</feature>
<dbReference type="GO" id="GO:0015721">
    <property type="term" value="P:bile acid and bile salt transport"/>
    <property type="evidence" value="ECO:0007669"/>
    <property type="project" value="TreeGrafter"/>
</dbReference>
<dbReference type="GO" id="GO:0022857">
    <property type="term" value="F:transmembrane transporter activity"/>
    <property type="evidence" value="ECO:0007669"/>
    <property type="project" value="InterPro"/>
</dbReference>
<sequence length="418" mass="44060">MEGFMLPDLLKSACRIASRLGVVSLLLVALSACNEAQRGEGAASGNARPKTSVGVITVETTSAPMVLNLPGRVTAYQTAEIRPQVQGIINEQVFRQGSEVKAGDVLFKIKDASYQAAVDAAKAAVQKAEATMEAAKAKADRFQRLALGNSTSQQDIDDANASYQEAKADLALAKADLETAEINLNHTVVTSPISGQIGLYSASAGALVTANQSDALATVRQLDPIYVDATDSSANFLRIRKMLAEGTLKGNRDKIKVHLTLEDGSTYDQTGSIESLEPVVSQTTGTFSVRIKVFNPDRTLLPGMYVRAAVDLGNLEGVFLVPQRAVSRNAKGEATVMVVDADGKVETKVLETSQTSGTNWIVRNGLDAGDRVIIEGRQNVVDGAQVAATEMTLDENTGLAREAEADPATAGPLPKTGG</sequence>
<dbReference type="EMBL" id="LT960614">
    <property type="protein sequence ID" value="SON57581.1"/>
    <property type="molecule type" value="Genomic_DNA"/>
</dbReference>
<evidence type="ECO:0000259" key="8">
    <source>
        <dbReference type="Pfam" id="PF25967"/>
    </source>
</evidence>
<dbReference type="AlphaFoldDB" id="A0A2C9DCX1"/>
<dbReference type="Pfam" id="PF25917">
    <property type="entry name" value="BSH_RND"/>
    <property type="match status" value="1"/>
</dbReference>
<feature type="domain" description="Multidrug resistance protein MdtA-like beta-barrel" evidence="7">
    <location>
        <begin position="224"/>
        <end position="313"/>
    </location>
</feature>
<name>A0A2C9DCX1_9HYPH</name>
<evidence type="ECO:0000259" key="6">
    <source>
        <dbReference type="Pfam" id="PF25917"/>
    </source>
</evidence>
<reference evidence="10" key="1">
    <citation type="submission" date="2017-09" db="EMBL/GenBank/DDBJ databases">
        <title>Genome sequence of Nannocystis excedens DSM 71.</title>
        <authorList>
            <person name="Blom J."/>
        </authorList>
    </citation>
    <scope>NUCLEOTIDE SEQUENCE [LARGE SCALE GENOMIC DNA]</scope>
    <source>
        <strain evidence="10">type strain: E19</strain>
    </source>
</reference>
<organism evidence="9 10">
    <name type="scientific">Hartmannibacter diazotrophicus</name>
    <dbReference type="NCBI Taxonomy" id="1482074"/>
    <lineage>
        <taxon>Bacteria</taxon>
        <taxon>Pseudomonadati</taxon>
        <taxon>Pseudomonadota</taxon>
        <taxon>Alphaproteobacteria</taxon>
        <taxon>Hyphomicrobiales</taxon>
        <taxon>Pleomorphomonadaceae</taxon>
        <taxon>Hartmannibacter</taxon>
    </lineage>
</organism>
<feature type="region of interest" description="Disordered" evidence="4">
    <location>
        <begin position="395"/>
        <end position="418"/>
    </location>
</feature>
<feature type="domain" description="Multidrug resistance protein MdtA-like barrel-sandwich hybrid" evidence="6">
    <location>
        <begin position="78"/>
        <end position="219"/>
    </location>
</feature>
<dbReference type="GO" id="GO:0046677">
    <property type="term" value="P:response to antibiotic"/>
    <property type="evidence" value="ECO:0007669"/>
    <property type="project" value="TreeGrafter"/>
</dbReference>
<dbReference type="InterPro" id="IPR058625">
    <property type="entry name" value="MdtA-like_BSH"/>
</dbReference>
<dbReference type="PANTHER" id="PTHR30158:SF3">
    <property type="entry name" value="MULTIDRUG EFFLUX PUMP SUBUNIT ACRA-RELATED"/>
    <property type="match status" value="1"/>
</dbReference>
<comment type="subcellular location">
    <subcellularLocation>
        <location evidence="1">Cell envelope</location>
    </subcellularLocation>
</comment>
<dbReference type="InterPro" id="IPR006143">
    <property type="entry name" value="RND_pump_MFP"/>
</dbReference>
<protein>
    <submittedName>
        <fullName evidence="9">Acriflavine resistance protein A</fullName>
    </submittedName>
</protein>
<dbReference type="PANTHER" id="PTHR30158">
    <property type="entry name" value="ACRA/E-RELATED COMPONENT OF DRUG EFFLUX TRANSPORTER"/>
    <property type="match status" value="1"/>
</dbReference>
<gene>
    <name evidence="9" type="primary">acrA</name>
    <name evidence="9" type="ORF">HDIA_4040</name>
</gene>
<evidence type="ECO:0000259" key="5">
    <source>
        <dbReference type="Pfam" id="PF25876"/>
    </source>
</evidence>
<keyword evidence="3" id="KW-0175">Coiled coil</keyword>
<proteinExistence type="inferred from homology"/>
<evidence type="ECO:0000256" key="2">
    <source>
        <dbReference type="ARBA" id="ARBA00009477"/>
    </source>
</evidence>
<evidence type="ECO:0000313" key="9">
    <source>
        <dbReference type="EMBL" id="SON57581.1"/>
    </source>
</evidence>
<dbReference type="Proteomes" id="UP000223606">
    <property type="component" value="Chromosome 1"/>
</dbReference>
<evidence type="ECO:0000259" key="7">
    <source>
        <dbReference type="Pfam" id="PF25944"/>
    </source>
</evidence>
<keyword evidence="10" id="KW-1185">Reference proteome</keyword>
<dbReference type="Gene3D" id="2.40.30.170">
    <property type="match status" value="1"/>
</dbReference>
<dbReference type="Gene3D" id="2.40.420.20">
    <property type="match status" value="1"/>
</dbReference>
<dbReference type="InterPro" id="IPR058624">
    <property type="entry name" value="MdtA-like_HH"/>
</dbReference>
<evidence type="ECO:0000256" key="4">
    <source>
        <dbReference type="SAM" id="MobiDB-lite"/>
    </source>
</evidence>
<dbReference type="KEGG" id="hdi:HDIA_4040"/>
<evidence type="ECO:0000256" key="3">
    <source>
        <dbReference type="SAM" id="Coils"/>
    </source>
</evidence>
<dbReference type="GO" id="GO:0005886">
    <property type="term" value="C:plasma membrane"/>
    <property type="evidence" value="ECO:0007669"/>
    <property type="project" value="UniProtKB-SubCell"/>
</dbReference>
<dbReference type="Pfam" id="PF25944">
    <property type="entry name" value="Beta-barrel_RND"/>
    <property type="match status" value="1"/>
</dbReference>
<evidence type="ECO:0000256" key="1">
    <source>
        <dbReference type="ARBA" id="ARBA00004196"/>
    </source>
</evidence>
<dbReference type="InterPro" id="IPR058626">
    <property type="entry name" value="MdtA-like_b-barrel"/>
</dbReference>
<dbReference type="InterPro" id="IPR058627">
    <property type="entry name" value="MdtA-like_C"/>
</dbReference>
<comment type="similarity">
    <text evidence="2">Belongs to the membrane fusion protein (MFP) (TC 8.A.1) family.</text>
</comment>